<comment type="caution">
    <text evidence="1">The sequence shown here is derived from an EMBL/GenBank/DDBJ whole genome shotgun (WGS) entry which is preliminary data.</text>
</comment>
<proteinExistence type="predicted"/>
<evidence type="ECO:0000313" key="2">
    <source>
        <dbReference type="Proteomes" id="UP001186974"/>
    </source>
</evidence>
<organism evidence="1 2">
    <name type="scientific">Coniosporium uncinatum</name>
    <dbReference type="NCBI Taxonomy" id="93489"/>
    <lineage>
        <taxon>Eukaryota</taxon>
        <taxon>Fungi</taxon>
        <taxon>Dikarya</taxon>
        <taxon>Ascomycota</taxon>
        <taxon>Pezizomycotina</taxon>
        <taxon>Dothideomycetes</taxon>
        <taxon>Dothideomycetes incertae sedis</taxon>
        <taxon>Coniosporium</taxon>
    </lineage>
</organism>
<evidence type="ECO:0000313" key="1">
    <source>
        <dbReference type="EMBL" id="KAK3065114.1"/>
    </source>
</evidence>
<reference evidence="1" key="1">
    <citation type="submission" date="2024-09" db="EMBL/GenBank/DDBJ databases">
        <title>Black Yeasts Isolated from many extreme environments.</title>
        <authorList>
            <person name="Coleine C."/>
            <person name="Stajich J.E."/>
            <person name="Selbmann L."/>
        </authorList>
    </citation>
    <scope>NUCLEOTIDE SEQUENCE</scope>
    <source>
        <strain evidence="1">CCFEE 5737</strain>
    </source>
</reference>
<protein>
    <submittedName>
        <fullName evidence="1">Uncharacterized protein</fullName>
    </submittedName>
</protein>
<dbReference type="EMBL" id="JAWDJW010006361">
    <property type="protein sequence ID" value="KAK3065114.1"/>
    <property type="molecule type" value="Genomic_DNA"/>
</dbReference>
<accession>A0ACC3DCH5</accession>
<keyword evidence="2" id="KW-1185">Reference proteome</keyword>
<dbReference type="Proteomes" id="UP001186974">
    <property type="component" value="Unassembled WGS sequence"/>
</dbReference>
<name>A0ACC3DCH5_9PEZI</name>
<sequence>MRPDAAALVEMAMIYLILVGKHITSKDHGRPRISAIIRRRDILFYWLTRGRKAPNPPTTYLWGLRSKETSKIINSKYGFNRTNFQRIYLGKEELIQIIDYDITNNIYATIAKQHYLAWIVGLVCGIRPGTIAVTQSRAGSGQCLRWGDVTIYRDDANRTPTGTFTVQFTFRWLKGNRGDRDPDLGSTARFGADYQGTLGMKVRTPNQVHDIGLSIPHRLLDMAIGRCLLKDHDTLQSLFDGHEKIVKLKEEAKALPVSLEAKAAGRGLYEDIPAGANDFTEYLSLRAMWCEYAASACMYSWRAKAGTNVARAVGVDQARKFMNHSPESRVFEKHYDQGLYDFDAVGIAIDGAPGAKASADLSELESQAMTRARLAKQSIDRQSLITECVESHADLHAAQSVSQYQAQITKYGLRKAALKAILGVERELSLQNLSVEEWNARRRELDQRSKLFALIQERMHATPPEGASGEPTESADTAEQRDCAALIECADFEQTYGYELDPDAVGLHEDSSPNPSTFPQSIEIAPWSGDQARGTSFDEDEQSGRFNQDKEENHGSEDWKGAAIAFMTVLQDAERYLIDNPQAKIKCHLCQKDPTLSEEDRNREFRSRAVLDSHLEGNFHLPISAFNRRMAKELGKVQEGKVLCPYGCKSLFLQKNINKHLTKRPRPGDRNFNARHEELKQRDGWFDHDFIEWPADMPRPKHELRKEAEERAAAKRSADDIEEEVWPYCLPFPILAQTVRARSLAQAETFGRLIPANANSLLQLFRMHPKHIDESLGAHPIPTNDILHFAELPSNYDKWLQHPRHEKSKTMQVPTSR</sequence>
<gene>
    <name evidence="1" type="ORF">LTS18_009985</name>
</gene>